<proteinExistence type="predicted"/>
<dbReference type="Proteomes" id="UP000192743">
    <property type="component" value="Plasmid p130548"/>
</dbReference>
<dbReference type="EMBL" id="CP015252">
    <property type="protein sequence ID" value="AOM14429.1"/>
    <property type="molecule type" value="Genomic_DNA"/>
</dbReference>
<organism evidence="1 2">
    <name type="scientific">Bacillus thuringiensis Bt18247</name>
    <dbReference type="NCBI Taxonomy" id="1423143"/>
    <lineage>
        <taxon>Bacteria</taxon>
        <taxon>Bacillati</taxon>
        <taxon>Bacillota</taxon>
        <taxon>Bacilli</taxon>
        <taxon>Bacillales</taxon>
        <taxon>Bacillaceae</taxon>
        <taxon>Bacillus</taxon>
        <taxon>Bacillus cereus group</taxon>
    </lineage>
</organism>
<evidence type="ECO:0000313" key="2">
    <source>
        <dbReference type="Proteomes" id="UP000192743"/>
    </source>
</evidence>
<protein>
    <submittedName>
        <fullName evidence="1">Uncharacterized protein</fullName>
    </submittedName>
</protein>
<geneLocation type="plasmid" evidence="2">
    <name>p130548 sequence</name>
</geneLocation>
<gene>
    <name evidence="1" type="ORF">BTI247_60990</name>
</gene>
<dbReference type="AlphaFoldDB" id="A0A9W3T060"/>
<evidence type="ECO:0000313" key="1">
    <source>
        <dbReference type="EMBL" id="AOM14429.1"/>
    </source>
</evidence>
<keyword evidence="1" id="KW-0614">Plasmid</keyword>
<reference evidence="1 2" key="1">
    <citation type="submission" date="2016-02" db="EMBL/GenBank/DDBJ databases">
        <title>Comparative analysis of three nematocidal Bacillus thuringiensis strains.</title>
        <authorList>
            <person name="Hollensteiner J."/>
            <person name="Kloesener M."/>
            <person name="Bunk B."/>
            <person name="Sproeer C."/>
            <person name="Rosenstiel P."/>
            <person name="Schulte-Iserlohe R."/>
            <person name="Schulenburg H."/>
            <person name="Liesegang H."/>
        </authorList>
    </citation>
    <scope>NUCLEOTIDE SEQUENCE [LARGE SCALE GENOMIC DNA]</scope>
    <source>
        <strain evidence="1 2">Bt18247</strain>
        <plasmid evidence="2">p130548 sequence</plasmid>
    </source>
</reference>
<name>A0A9W3T060_BACTU</name>
<sequence length="57" mass="6514">MKMKILKGMGQQKCTELMYDDVKQQGEVYVIDPEGIFTAGLKRLQEILAQKKKPNLS</sequence>
<accession>A0A9W3T060</accession>